<dbReference type="InterPro" id="IPR012416">
    <property type="entry name" value="CBP60"/>
</dbReference>
<sequence length="571" mass="65090">MCQSLISSSRNVGVSKTCNFGDGDDGDLMRFSSSRELRFYLFLLCFLARFSFFLSLDMDTFVDFIIPTLCVLYCRTELKEMLDCIPQDMRSRLDRWIRMFVRYPRHFAQTNPWQLLTAKRGSLRNEARNRSIDNKMSLSGKNQNKNYTVNAEQQNLLSLIKENFGLDLLTSLTGNFGCTASTSGSQALQLQFLNGISTPVSTGMDIKGEDRKPFTIALVDGTGEIVKTGAGAAAKVEIVALEGDCNDDEAENWSSHEFNNKIICDWNGKKVLQGNTFLNLEKGVGSVDKISFTHNSTWKKKRNCRLGARCVNGIFATEAKTESFLVRDKRKHSNEKHDIPYLQDAVWRLYKIGKKGNLTKSLTQAKIKTVGDFIARLYLNRQSLEEIFDREKHAKSLKIAEKHALTCPTKLKYCSSCEQKPEVVFNVSSEEDAKKLVISAFKNWGDVRSVDEDKSMADCSNPAVYGPAKTEMVTPCLNTLVTTYDKNIYRIGLDLHINELSLFGNMLSDEKIPNPDLLPESLRKRYHEIYSGFEKKFCRRWRMLVWVVTFTRPLRKRSLDDIRSPKKPRLS</sequence>
<evidence type="ECO:0000313" key="5">
    <source>
        <dbReference type="Proteomes" id="UP001172457"/>
    </source>
</evidence>
<dbReference type="Pfam" id="PF07887">
    <property type="entry name" value="Calmodulin_bind"/>
    <property type="match status" value="1"/>
</dbReference>
<dbReference type="EMBL" id="JARYMX010000002">
    <property type="protein sequence ID" value="KAJ9559853.1"/>
    <property type="molecule type" value="Genomic_DNA"/>
</dbReference>
<gene>
    <name evidence="4" type="ORF">OSB04_005013</name>
</gene>
<dbReference type="GO" id="GO:0043565">
    <property type="term" value="F:sequence-specific DNA binding"/>
    <property type="evidence" value="ECO:0007669"/>
    <property type="project" value="TreeGrafter"/>
</dbReference>
<evidence type="ECO:0000313" key="4">
    <source>
        <dbReference type="EMBL" id="KAJ9559853.1"/>
    </source>
</evidence>
<reference evidence="4" key="1">
    <citation type="submission" date="2023-03" db="EMBL/GenBank/DDBJ databases">
        <title>Chromosome-scale reference genome and RAD-based genetic map of yellow starthistle (Centaurea solstitialis) reveal putative structural variation and QTLs associated with invader traits.</title>
        <authorList>
            <person name="Reatini B."/>
            <person name="Cang F.A."/>
            <person name="Jiang Q."/>
            <person name="Mckibben M.T.W."/>
            <person name="Barker M.S."/>
            <person name="Rieseberg L.H."/>
            <person name="Dlugosch K.M."/>
        </authorList>
    </citation>
    <scope>NUCLEOTIDE SEQUENCE</scope>
    <source>
        <strain evidence="4">CAN-66</strain>
        <tissue evidence="4">Leaf</tissue>
    </source>
</reference>
<dbReference type="PANTHER" id="PTHR31713">
    <property type="entry name" value="OS02G0177800 PROTEIN"/>
    <property type="match status" value="1"/>
</dbReference>
<dbReference type="AlphaFoldDB" id="A0AA38TZU5"/>
<dbReference type="Proteomes" id="UP001172457">
    <property type="component" value="Chromosome 2"/>
</dbReference>
<organism evidence="4 5">
    <name type="scientific">Centaurea solstitialis</name>
    <name type="common">yellow star-thistle</name>
    <dbReference type="NCBI Taxonomy" id="347529"/>
    <lineage>
        <taxon>Eukaryota</taxon>
        <taxon>Viridiplantae</taxon>
        <taxon>Streptophyta</taxon>
        <taxon>Embryophyta</taxon>
        <taxon>Tracheophyta</taxon>
        <taxon>Spermatophyta</taxon>
        <taxon>Magnoliopsida</taxon>
        <taxon>eudicotyledons</taxon>
        <taxon>Gunneridae</taxon>
        <taxon>Pentapetalae</taxon>
        <taxon>asterids</taxon>
        <taxon>campanulids</taxon>
        <taxon>Asterales</taxon>
        <taxon>Asteraceae</taxon>
        <taxon>Carduoideae</taxon>
        <taxon>Cardueae</taxon>
        <taxon>Centaureinae</taxon>
        <taxon>Centaurea</taxon>
    </lineage>
</organism>
<comment type="caution">
    <text evidence="4">The sequence shown here is derived from an EMBL/GenBank/DDBJ whole genome shotgun (WGS) entry which is preliminary data.</text>
</comment>
<accession>A0AA38TZU5</accession>
<dbReference type="GO" id="GO:0005634">
    <property type="term" value="C:nucleus"/>
    <property type="evidence" value="ECO:0007669"/>
    <property type="project" value="TreeGrafter"/>
</dbReference>
<dbReference type="InterPro" id="IPR046830">
    <property type="entry name" value="Calmod_bind_M"/>
</dbReference>
<dbReference type="PANTHER" id="PTHR31713:SF14">
    <property type="entry name" value="CALMODULIN-BINDING PROTEIN 60 A"/>
    <property type="match status" value="1"/>
</dbReference>
<evidence type="ECO:0000259" key="3">
    <source>
        <dbReference type="Pfam" id="PF20451"/>
    </source>
</evidence>
<keyword evidence="1" id="KW-0472">Membrane</keyword>
<feature type="domain" description="Calmodulin binding protein-like N-terminal" evidence="2">
    <location>
        <begin position="188"/>
        <end position="329"/>
    </location>
</feature>
<dbReference type="InterPro" id="IPR046831">
    <property type="entry name" value="Calmodulin_bind_N"/>
</dbReference>
<dbReference type="GO" id="GO:0080142">
    <property type="term" value="P:regulation of salicylic acid biosynthetic process"/>
    <property type="evidence" value="ECO:0007669"/>
    <property type="project" value="TreeGrafter"/>
</dbReference>
<keyword evidence="1" id="KW-0812">Transmembrane</keyword>
<protein>
    <submittedName>
        <fullName evidence="4">Uncharacterized protein</fullName>
    </submittedName>
</protein>
<dbReference type="Pfam" id="PF20451">
    <property type="entry name" value="Calmod_bind_M"/>
    <property type="match status" value="1"/>
</dbReference>
<evidence type="ECO:0000259" key="2">
    <source>
        <dbReference type="Pfam" id="PF07887"/>
    </source>
</evidence>
<dbReference type="GO" id="GO:0005516">
    <property type="term" value="F:calmodulin binding"/>
    <property type="evidence" value="ECO:0007669"/>
    <property type="project" value="InterPro"/>
</dbReference>
<evidence type="ECO:0000256" key="1">
    <source>
        <dbReference type="SAM" id="Phobius"/>
    </source>
</evidence>
<proteinExistence type="predicted"/>
<feature type="domain" description="Calmodulin binding protein central" evidence="3">
    <location>
        <begin position="342"/>
        <end position="407"/>
    </location>
</feature>
<name>A0AA38TZU5_9ASTR</name>
<keyword evidence="5" id="KW-1185">Reference proteome</keyword>
<feature type="transmembrane region" description="Helical" evidence="1">
    <location>
        <begin position="39"/>
        <end position="56"/>
    </location>
</feature>
<dbReference type="GO" id="GO:0003700">
    <property type="term" value="F:DNA-binding transcription factor activity"/>
    <property type="evidence" value="ECO:0007669"/>
    <property type="project" value="TreeGrafter"/>
</dbReference>
<keyword evidence="1" id="KW-1133">Transmembrane helix</keyword>